<protein>
    <submittedName>
        <fullName evidence="1">Uncharacterized protein</fullName>
    </submittedName>
</protein>
<accession>A0A0E9X6W3</accession>
<reference evidence="1" key="1">
    <citation type="submission" date="2014-11" db="EMBL/GenBank/DDBJ databases">
        <authorList>
            <person name="Amaro Gonzalez C."/>
        </authorList>
    </citation>
    <scope>NUCLEOTIDE SEQUENCE</scope>
</reference>
<dbReference type="EMBL" id="GBXM01010371">
    <property type="protein sequence ID" value="JAH98206.1"/>
    <property type="molecule type" value="Transcribed_RNA"/>
</dbReference>
<sequence>MLYITKQNKKNLVAIHCKCLDPYDSAYSGEKVTSEITFPLITAQGLISGKVKTQNNICLLHQHGPLTPVHDLLAFKCCDCIPSDNLCPTMLSFNDI</sequence>
<proteinExistence type="predicted"/>
<dbReference type="AlphaFoldDB" id="A0A0E9X6W3"/>
<evidence type="ECO:0000313" key="1">
    <source>
        <dbReference type="EMBL" id="JAH98206.1"/>
    </source>
</evidence>
<organism evidence="1">
    <name type="scientific">Anguilla anguilla</name>
    <name type="common">European freshwater eel</name>
    <name type="synonym">Muraena anguilla</name>
    <dbReference type="NCBI Taxonomy" id="7936"/>
    <lineage>
        <taxon>Eukaryota</taxon>
        <taxon>Metazoa</taxon>
        <taxon>Chordata</taxon>
        <taxon>Craniata</taxon>
        <taxon>Vertebrata</taxon>
        <taxon>Euteleostomi</taxon>
        <taxon>Actinopterygii</taxon>
        <taxon>Neopterygii</taxon>
        <taxon>Teleostei</taxon>
        <taxon>Anguilliformes</taxon>
        <taxon>Anguillidae</taxon>
        <taxon>Anguilla</taxon>
    </lineage>
</organism>
<reference evidence="1" key="2">
    <citation type="journal article" date="2015" name="Fish Shellfish Immunol.">
        <title>Early steps in the European eel (Anguilla anguilla)-Vibrio vulnificus interaction in the gills: Role of the RtxA13 toxin.</title>
        <authorList>
            <person name="Callol A."/>
            <person name="Pajuelo D."/>
            <person name="Ebbesson L."/>
            <person name="Teles M."/>
            <person name="MacKenzie S."/>
            <person name="Amaro C."/>
        </authorList>
    </citation>
    <scope>NUCLEOTIDE SEQUENCE</scope>
</reference>
<name>A0A0E9X6W3_ANGAN</name>